<feature type="binding site" evidence="7">
    <location>
        <position position="68"/>
    </location>
    <ligand>
        <name>Mg(2+)</name>
        <dbReference type="ChEBI" id="CHEBI:18420"/>
        <label>1</label>
        <note>catalytic</note>
    </ligand>
</feature>
<dbReference type="KEGG" id="dtn:DTL3_0952"/>
<dbReference type="STRING" id="1006576.DTL3_0952"/>
<comment type="catalytic activity">
    <reaction evidence="1 8">
        <text>a myo-inositol phosphate + H2O = myo-inositol + phosphate</text>
        <dbReference type="Rhea" id="RHEA:24056"/>
        <dbReference type="ChEBI" id="CHEBI:15377"/>
        <dbReference type="ChEBI" id="CHEBI:17268"/>
        <dbReference type="ChEBI" id="CHEBI:43474"/>
        <dbReference type="ChEBI" id="CHEBI:84139"/>
        <dbReference type="EC" id="3.1.3.25"/>
    </reaction>
</comment>
<comment type="similarity">
    <text evidence="3 8">Belongs to the inositol monophosphatase superfamily.</text>
</comment>
<evidence type="ECO:0000313" key="10">
    <source>
        <dbReference type="Proteomes" id="UP000032809"/>
    </source>
</evidence>
<dbReference type="Proteomes" id="UP000032809">
    <property type="component" value="Chromosome I"/>
</dbReference>
<dbReference type="EMBL" id="LN824141">
    <property type="protein sequence ID" value="CEP78256.1"/>
    <property type="molecule type" value="Genomic_DNA"/>
</dbReference>
<feature type="binding site" evidence="7">
    <location>
        <position position="87"/>
    </location>
    <ligand>
        <name>Mg(2+)</name>
        <dbReference type="ChEBI" id="CHEBI:18420"/>
        <label>1</label>
        <note>catalytic</note>
    </ligand>
</feature>
<comment type="cofactor">
    <cofactor evidence="2 7 8">
        <name>Mg(2+)</name>
        <dbReference type="ChEBI" id="CHEBI:18420"/>
    </cofactor>
</comment>
<evidence type="ECO:0000256" key="8">
    <source>
        <dbReference type="RuleBase" id="RU364068"/>
    </source>
</evidence>
<dbReference type="GO" id="GO:0046872">
    <property type="term" value="F:metal ion binding"/>
    <property type="evidence" value="ECO:0007669"/>
    <property type="project" value="UniProtKB-KW"/>
</dbReference>
<protein>
    <recommendedName>
        <fullName evidence="8">Inositol-1-monophosphatase</fullName>
        <ecNumber evidence="8">3.1.3.25</ecNumber>
    </recommendedName>
</protein>
<dbReference type="InterPro" id="IPR020550">
    <property type="entry name" value="Inositol_monophosphatase_CS"/>
</dbReference>
<dbReference type="EC" id="3.1.3.25" evidence="8"/>
<dbReference type="Pfam" id="PF00459">
    <property type="entry name" value="Inositol_P"/>
    <property type="match status" value="1"/>
</dbReference>
<dbReference type="RefSeq" id="WP_045087748.1">
    <property type="nucleotide sequence ID" value="NZ_LN824141.1"/>
</dbReference>
<gene>
    <name evidence="9" type="primary">impA</name>
    <name evidence="9" type="ORF">DTL3_0952</name>
</gene>
<name>A0A0C7NK22_DEFTU</name>
<evidence type="ECO:0000256" key="3">
    <source>
        <dbReference type="ARBA" id="ARBA00009759"/>
    </source>
</evidence>
<keyword evidence="6 7" id="KW-0460">Magnesium</keyword>
<dbReference type="AlphaFoldDB" id="A0A0C7NK22"/>
<feature type="binding site" evidence="7">
    <location>
        <position position="85"/>
    </location>
    <ligand>
        <name>Mg(2+)</name>
        <dbReference type="ChEBI" id="CHEBI:18420"/>
        <label>1</label>
        <note>catalytic</note>
    </ligand>
</feature>
<accession>A0A0C7NK22</accession>
<dbReference type="GO" id="GO:0046854">
    <property type="term" value="P:phosphatidylinositol phosphate biosynthetic process"/>
    <property type="evidence" value="ECO:0007669"/>
    <property type="project" value="InterPro"/>
</dbReference>
<reference evidence="10" key="1">
    <citation type="submission" date="2014-11" db="EMBL/GenBank/DDBJ databases">
        <authorList>
            <person name="Wibberg D."/>
        </authorList>
    </citation>
    <scope>NUCLEOTIDE SEQUENCE [LARGE SCALE GENOMIC DNA]</scope>
    <source>
        <strain evidence="10">L3</strain>
    </source>
</reference>
<keyword evidence="10" id="KW-1185">Reference proteome</keyword>
<evidence type="ECO:0000256" key="5">
    <source>
        <dbReference type="ARBA" id="ARBA00022801"/>
    </source>
</evidence>
<dbReference type="PANTHER" id="PTHR20854:SF4">
    <property type="entry name" value="INOSITOL-1-MONOPHOSPHATASE-RELATED"/>
    <property type="match status" value="1"/>
</dbReference>
<dbReference type="PROSITE" id="PS00630">
    <property type="entry name" value="IMP_2"/>
    <property type="match status" value="1"/>
</dbReference>
<evidence type="ECO:0000256" key="6">
    <source>
        <dbReference type="ARBA" id="ARBA00022842"/>
    </source>
</evidence>
<dbReference type="Gene3D" id="3.30.540.10">
    <property type="entry name" value="Fructose-1,6-Bisphosphatase, subunit A, domain 1"/>
    <property type="match status" value="1"/>
</dbReference>
<evidence type="ECO:0000256" key="1">
    <source>
        <dbReference type="ARBA" id="ARBA00001033"/>
    </source>
</evidence>
<dbReference type="InterPro" id="IPR000760">
    <property type="entry name" value="Inositol_monophosphatase-like"/>
</dbReference>
<dbReference type="GO" id="GO:0007165">
    <property type="term" value="P:signal transduction"/>
    <property type="evidence" value="ECO:0007669"/>
    <property type="project" value="TreeGrafter"/>
</dbReference>
<dbReference type="SUPFAM" id="SSF56655">
    <property type="entry name" value="Carbohydrate phosphatase"/>
    <property type="match status" value="1"/>
</dbReference>
<evidence type="ECO:0000256" key="2">
    <source>
        <dbReference type="ARBA" id="ARBA00001946"/>
    </source>
</evidence>
<dbReference type="InterPro" id="IPR020583">
    <property type="entry name" value="Inositol_monoP_metal-BS"/>
</dbReference>
<proteinExistence type="inferred from homology"/>
<dbReference type="PRINTS" id="PR00377">
    <property type="entry name" value="IMPHPHTASES"/>
</dbReference>
<evidence type="ECO:0000313" key="9">
    <source>
        <dbReference type="EMBL" id="CEP78256.1"/>
    </source>
</evidence>
<evidence type="ECO:0000256" key="4">
    <source>
        <dbReference type="ARBA" id="ARBA00022723"/>
    </source>
</evidence>
<dbReference type="Gene3D" id="3.40.190.80">
    <property type="match status" value="1"/>
</dbReference>
<evidence type="ECO:0000256" key="7">
    <source>
        <dbReference type="PIRSR" id="PIRSR600760-2"/>
    </source>
</evidence>
<dbReference type="PROSITE" id="PS00629">
    <property type="entry name" value="IMP_1"/>
    <property type="match status" value="1"/>
</dbReference>
<feature type="binding site" evidence="7">
    <location>
        <position position="88"/>
    </location>
    <ligand>
        <name>Mg(2+)</name>
        <dbReference type="ChEBI" id="CHEBI:18420"/>
        <label>1</label>
        <note>catalytic</note>
    </ligand>
</feature>
<dbReference type="PATRIC" id="fig|1006576.9.peg.940"/>
<keyword evidence="5 8" id="KW-0378">Hydrolase</keyword>
<dbReference type="InterPro" id="IPR033942">
    <property type="entry name" value="IMPase"/>
</dbReference>
<sequence length="257" mass="28975">MFSKTDVDQIVTIAKSAGEKLKQWSSEGFHVNSKNTRTDLVTDVDYMIQEYLIKEISQSFKNSAFLAEESGYEHIPKEQSYWVIDPIDGTVNFSRGIPENCISIAYVENREPVLGIIYAPFMNLFYFAQKGKGTFLNDEKVNPHWCNNFEDAMLSLGNKRGKTHLYFQALEEKVMRIRLFGTAALQIAYVSSGFLDAFISVGSHPWDVAAAYLLVKEAGGKVVELNGKDADIFYSNAIYCNPYIADELVNIVSKVDK</sequence>
<dbReference type="HOGENOM" id="CLU_044118_0_0_0"/>
<organism evidence="9 10">
    <name type="scientific">Defluviitoga tunisiensis</name>
    <dbReference type="NCBI Taxonomy" id="1006576"/>
    <lineage>
        <taxon>Bacteria</taxon>
        <taxon>Thermotogati</taxon>
        <taxon>Thermotogota</taxon>
        <taxon>Thermotogae</taxon>
        <taxon>Petrotogales</taxon>
        <taxon>Petrotogaceae</taxon>
        <taxon>Defluviitoga</taxon>
    </lineage>
</organism>
<dbReference type="CDD" id="cd01639">
    <property type="entry name" value="IMPase"/>
    <property type="match status" value="1"/>
</dbReference>
<dbReference type="PANTHER" id="PTHR20854">
    <property type="entry name" value="INOSITOL MONOPHOSPHATASE"/>
    <property type="match status" value="1"/>
</dbReference>
<keyword evidence="4 7" id="KW-0479">Metal-binding</keyword>
<dbReference type="GO" id="GO:0008934">
    <property type="term" value="F:inositol monophosphate 1-phosphatase activity"/>
    <property type="evidence" value="ECO:0007669"/>
    <property type="project" value="InterPro"/>
</dbReference>
<feature type="binding site" evidence="7">
    <location>
        <position position="207"/>
    </location>
    <ligand>
        <name>Mg(2+)</name>
        <dbReference type="ChEBI" id="CHEBI:18420"/>
        <label>1</label>
        <note>catalytic</note>
    </ligand>
</feature>
<dbReference type="GO" id="GO:0006020">
    <property type="term" value="P:inositol metabolic process"/>
    <property type="evidence" value="ECO:0007669"/>
    <property type="project" value="TreeGrafter"/>
</dbReference>